<keyword evidence="1" id="KW-0175">Coiled coil</keyword>
<protein>
    <recommendedName>
        <fullName evidence="3">DUF3669 domain-containing protein</fullName>
    </recommendedName>
</protein>
<organism evidence="4 5">
    <name type="scientific">Aspergillus ibericus CBS 121593</name>
    <dbReference type="NCBI Taxonomy" id="1448316"/>
    <lineage>
        <taxon>Eukaryota</taxon>
        <taxon>Fungi</taxon>
        <taxon>Dikarya</taxon>
        <taxon>Ascomycota</taxon>
        <taxon>Pezizomycotina</taxon>
        <taxon>Eurotiomycetes</taxon>
        <taxon>Eurotiomycetidae</taxon>
        <taxon>Eurotiales</taxon>
        <taxon>Aspergillaceae</taxon>
        <taxon>Aspergillus</taxon>
        <taxon>Aspergillus subgen. Circumdati</taxon>
    </lineage>
</organism>
<keyword evidence="5" id="KW-1185">Reference proteome</keyword>
<dbReference type="EMBL" id="KZ824470">
    <property type="protein sequence ID" value="RAK96769.1"/>
    <property type="molecule type" value="Genomic_DNA"/>
</dbReference>
<evidence type="ECO:0000256" key="1">
    <source>
        <dbReference type="SAM" id="Coils"/>
    </source>
</evidence>
<dbReference type="PANTHER" id="PTHR40780:SF2">
    <property type="entry name" value="DUF3669 DOMAIN-CONTAINING PROTEIN"/>
    <property type="match status" value="1"/>
</dbReference>
<dbReference type="PANTHER" id="PTHR40780">
    <property type="entry name" value="DUF3669 DOMAIN-CONTAINING PROTEIN"/>
    <property type="match status" value="1"/>
</dbReference>
<name>A0A395GMR5_9EURO</name>
<proteinExistence type="predicted"/>
<feature type="domain" description="DUF3669" evidence="3">
    <location>
        <begin position="321"/>
        <end position="382"/>
    </location>
</feature>
<dbReference type="Pfam" id="PF12417">
    <property type="entry name" value="DUF3669"/>
    <property type="match status" value="1"/>
</dbReference>
<evidence type="ECO:0000256" key="2">
    <source>
        <dbReference type="SAM" id="MobiDB-lite"/>
    </source>
</evidence>
<feature type="compositionally biased region" description="Low complexity" evidence="2">
    <location>
        <begin position="404"/>
        <end position="423"/>
    </location>
</feature>
<dbReference type="GeneID" id="37223025"/>
<evidence type="ECO:0000259" key="3">
    <source>
        <dbReference type="Pfam" id="PF12417"/>
    </source>
</evidence>
<evidence type="ECO:0000313" key="5">
    <source>
        <dbReference type="Proteomes" id="UP000249402"/>
    </source>
</evidence>
<reference evidence="4 5" key="1">
    <citation type="submission" date="2018-02" db="EMBL/GenBank/DDBJ databases">
        <title>The genomes of Aspergillus section Nigri reveals drivers in fungal speciation.</title>
        <authorList>
            <consortium name="DOE Joint Genome Institute"/>
            <person name="Vesth T.C."/>
            <person name="Nybo J."/>
            <person name="Theobald S."/>
            <person name="Brandl J."/>
            <person name="Frisvad J.C."/>
            <person name="Nielsen K.F."/>
            <person name="Lyhne E.K."/>
            <person name="Kogle M.E."/>
            <person name="Kuo A."/>
            <person name="Riley R."/>
            <person name="Clum A."/>
            <person name="Nolan M."/>
            <person name="Lipzen A."/>
            <person name="Salamov A."/>
            <person name="Henrissat B."/>
            <person name="Wiebenga A."/>
            <person name="De vries R.P."/>
            <person name="Grigoriev I.V."/>
            <person name="Mortensen U.H."/>
            <person name="Andersen M.R."/>
            <person name="Baker S.E."/>
        </authorList>
    </citation>
    <scope>NUCLEOTIDE SEQUENCE [LARGE SCALE GENOMIC DNA]</scope>
    <source>
        <strain evidence="4 5">CBS 121593</strain>
    </source>
</reference>
<feature type="region of interest" description="Disordered" evidence="2">
    <location>
        <begin position="404"/>
        <end position="495"/>
    </location>
</feature>
<accession>A0A395GMR5</accession>
<dbReference type="Proteomes" id="UP000249402">
    <property type="component" value="Unassembled WGS sequence"/>
</dbReference>
<gene>
    <name evidence="4" type="ORF">BO80DRAFT_416017</name>
</gene>
<feature type="compositionally biased region" description="Gly residues" evidence="2">
    <location>
        <begin position="447"/>
        <end position="456"/>
    </location>
</feature>
<sequence length="495" mass="55510">MSNRRELQGTDSSWTSSLADALQQNLQLEDKLRRDENETPQARLQRMLSTRSVISTSSSFAERQQAAIGSRNPFREIGVGSIGKVFEQPGTPWAFKVLLIDRTEKLWNNYVMHLRIQQSFDKLGEIPGLVEIPRVAWFADKDSEFWPENLHLFPNETGFPRQAREVMCMERVFPLPQPVRNALIELFCNPINAPAAKNDPLNKDCLIRLFLGRKRVGTSRPGGSMFFSLRNYKLHADQIQELQLDADEYARNMADALAVLHWHTNIDTMDLEFVLGSSPFDQNAVRRQMRLPDIERLRPGTSTFEHTTNASLNFKKRIVSLWLIDFDACAPITMNAAGVQQAAKAFMENDPYYPRPFSNDTYMENLSRIFSQRYVETGKKITIGSSQGLPAQFVQEVVKRFSQRSQSSRSGDLQAAATSSASAGRGQQPSYQRGGPVGGQSRRGHGGQRGTTGGTGQSARGRTPTPQNRGTRDQGPTADEPASPRTPRGRGHGRR</sequence>
<dbReference type="OrthoDB" id="2993351at2759"/>
<dbReference type="RefSeq" id="XP_025571097.1">
    <property type="nucleotide sequence ID" value="XM_025718160.1"/>
</dbReference>
<dbReference type="AlphaFoldDB" id="A0A395GMR5"/>
<dbReference type="VEuPathDB" id="FungiDB:BO80DRAFT_416017"/>
<dbReference type="InterPro" id="IPR022137">
    <property type="entry name" value="Znf_prot_DUF3669"/>
</dbReference>
<evidence type="ECO:0000313" key="4">
    <source>
        <dbReference type="EMBL" id="RAK96769.1"/>
    </source>
</evidence>
<feature type="coiled-coil region" evidence="1">
    <location>
        <begin position="232"/>
        <end position="259"/>
    </location>
</feature>